<reference evidence="3" key="2">
    <citation type="submission" date="2010-05" db="EMBL/GenBank/DDBJ databases">
        <title>The Genome Sequence of Magnaporthe poae strain ATCC 64411.</title>
        <authorList>
            <consortium name="The Broad Institute Genome Sequencing Platform"/>
            <consortium name="Broad Institute Genome Sequencing Center for Infectious Disease"/>
            <person name="Ma L.-J."/>
            <person name="Dead R."/>
            <person name="Young S."/>
            <person name="Zeng Q."/>
            <person name="Koehrsen M."/>
            <person name="Alvarado L."/>
            <person name="Berlin A."/>
            <person name="Chapman S.B."/>
            <person name="Chen Z."/>
            <person name="Freedman E."/>
            <person name="Gellesch M."/>
            <person name="Goldberg J."/>
            <person name="Griggs A."/>
            <person name="Gujja S."/>
            <person name="Heilman E.R."/>
            <person name="Heiman D."/>
            <person name="Hepburn T."/>
            <person name="Howarth C."/>
            <person name="Jen D."/>
            <person name="Larson L."/>
            <person name="Mehta T."/>
            <person name="Neiman D."/>
            <person name="Pearson M."/>
            <person name="Roberts A."/>
            <person name="Saif S."/>
            <person name="Shea T."/>
            <person name="Shenoy N."/>
            <person name="Sisk P."/>
            <person name="Stolte C."/>
            <person name="Sykes S."/>
            <person name="Walk T."/>
            <person name="White J."/>
            <person name="Yandava C."/>
            <person name="Haas B."/>
            <person name="Nusbaum C."/>
            <person name="Birren B."/>
        </authorList>
    </citation>
    <scope>NUCLEOTIDE SEQUENCE</scope>
    <source>
        <strain evidence="3">ATCC 64411</strain>
    </source>
</reference>
<evidence type="ECO:0000313" key="4">
    <source>
        <dbReference type="EnsemblFungi" id="MAPG_08864T0"/>
    </source>
</evidence>
<feature type="compositionally biased region" description="Acidic residues" evidence="1">
    <location>
        <begin position="506"/>
        <end position="524"/>
    </location>
</feature>
<dbReference type="STRING" id="644358.A0A0C4E8G3"/>
<feature type="compositionally biased region" description="Low complexity" evidence="1">
    <location>
        <begin position="972"/>
        <end position="991"/>
    </location>
</feature>
<reference evidence="3" key="3">
    <citation type="submission" date="2011-03" db="EMBL/GenBank/DDBJ databases">
        <title>Annotation of Magnaporthe poae ATCC 64411.</title>
        <authorList>
            <person name="Ma L.-J."/>
            <person name="Dead R."/>
            <person name="Young S.K."/>
            <person name="Zeng Q."/>
            <person name="Gargeya S."/>
            <person name="Fitzgerald M."/>
            <person name="Haas B."/>
            <person name="Abouelleil A."/>
            <person name="Alvarado L."/>
            <person name="Arachchi H.M."/>
            <person name="Berlin A."/>
            <person name="Brown A."/>
            <person name="Chapman S.B."/>
            <person name="Chen Z."/>
            <person name="Dunbar C."/>
            <person name="Freedman E."/>
            <person name="Gearin G."/>
            <person name="Gellesch M."/>
            <person name="Goldberg J."/>
            <person name="Griggs A."/>
            <person name="Gujja S."/>
            <person name="Heiman D."/>
            <person name="Howarth C."/>
            <person name="Larson L."/>
            <person name="Lui A."/>
            <person name="MacDonald P.J.P."/>
            <person name="Mehta T."/>
            <person name="Montmayeur A."/>
            <person name="Murphy C."/>
            <person name="Neiman D."/>
            <person name="Pearson M."/>
            <person name="Priest M."/>
            <person name="Roberts A."/>
            <person name="Saif S."/>
            <person name="Shea T."/>
            <person name="Shenoy N."/>
            <person name="Sisk P."/>
            <person name="Stolte C."/>
            <person name="Sykes S."/>
            <person name="Yandava C."/>
            <person name="Wortman J."/>
            <person name="Nusbaum C."/>
            <person name="Birren B."/>
        </authorList>
    </citation>
    <scope>NUCLEOTIDE SEQUENCE</scope>
    <source>
        <strain evidence="3">ATCC 64411</strain>
    </source>
</reference>
<gene>
    <name evidence="3" type="ORF">MAPG_08864</name>
</gene>
<sequence>MANSMRLRLVVRRHGLPDTRVLFSVPLDDDPTIAQFLELVNVTVPLESADWGLDDYAVELRNPSGGAFEALHFQPVASILRQDEEVYIRPLTTPDLKKRIISGRHQISQDGKHLVDGVPFGRPLLREPRDRPVLQIPPRKRRRLLAQDPASPAAEDDWDDEDDDEEDEDFQPLQLTQHGEPLDAEEDEQDGSFSADGDEDDMDLDDEDAPEIDDQELTALRLENDDVYAGQHLAQPSLPSSPPAPSDEQGQPAKAAEHDTDVDSDSDADIIELKSSMAFAFPSASQAAVSRAFRKCHARKGTYVARKIFKLLKKRHVPQISYRRVKHNYLARARAAAGSPSRSHQDADMHESDADDESDDASYAGERTPEGSDSGDGNAQEMQSLSGSTAYDSPSGSPGATGQTAQSGSDADSESESDDASDPDDDEGLGDSVHDGNDNEDEADAAAQTGLPASDEAESEGEGGGDGSDSDDSGGNQEAADQKESSSESSSDDSSETNSQDSSESSSEESSESSEDEEESEETGSDSSSGSESVSDSSDDEPPEEMSARPPASTPAIEPQPAAGSAAPEEDKAGEPCGAPAQGTTKTRNRNARRRAKNTLLKNGELEERKKALLAAIGCDPEDPGPPAPVAGPDGSPGPAASPSGDDADPWSIKINYHAVECAQKEVALSTPPFPFVQRWDPSQRKQRKRKQWPQSDCYEEGHADGRRPGKKFRFADEAEETVEELNYDEVDVDVEVGDTQVDVAHETSLVDSQLTDCDDLPSLPSDLTTLPVFHPSDAQLSMVITWKKWLLSEATRWEPQIVDVTAVIGRVNEDNQTLDVMMAKRDRGQFNFAKQFNKETGERQYRTFDPPEFSDDDEPDPEAEKAWNEGWRTVAFVDMIEPRILQAAMASFNDEPATQDSQALLHGPTNLRVSEQVDSSVVVPDSQAPRNMNDTTTTTEGKSTTSGETDNQTSKGVKAPESCVPDTNQDTSTSASASRPQQAAQVPSYGDGDGDALILDDDELMAANSSANNAATGTNALISVPVLGQYSLPPCQPVDDSDSPSRQLIGDAVTDPKSEVTSQQVSYPQLQVPSSSVGSVRSGRQPDADDNMDMAPDAFSNAVDTDDDNENDDHVATPRASSKPETGQQQPQTPAKSGKDAQEKAPSFIKQSRSQLMTSIEAVQPSQQVKKEDIKPEPASFAASVSPPSHSTRGAIKGALFGQSTTKKPASSQPPADAEVIVLSSSPEPVYEEHYAEDDVDDDYEASAPPSVPASRRSSARSSSSSVVASRKAASREPRAGPRGVNVPASARAKSAVSVLGGLSRGTKRVSSLAPPSSSSS</sequence>
<feature type="compositionally biased region" description="Low complexity" evidence="1">
    <location>
        <begin position="525"/>
        <end position="536"/>
    </location>
</feature>
<feature type="compositionally biased region" description="Polar residues" evidence="1">
    <location>
        <begin position="1120"/>
        <end position="1136"/>
    </location>
</feature>
<dbReference type="Proteomes" id="UP000011715">
    <property type="component" value="Unassembled WGS sequence"/>
</dbReference>
<organism evidence="4 5">
    <name type="scientific">Magnaporthiopsis poae (strain ATCC 64411 / 73-15)</name>
    <name type="common">Kentucky bluegrass fungus</name>
    <name type="synonym">Magnaporthe poae</name>
    <dbReference type="NCBI Taxonomy" id="644358"/>
    <lineage>
        <taxon>Eukaryota</taxon>
        <taxon>Fungi</taxon>
        <taxon>Dikarya</taxon>
        <taxon>Ascomycota</taxon>
        <taxon>Pezizomycotina</taxon>
        <taxon>Sordariomycetes</taxon>
        <taxon>Sordariomycetidae</taxon>
        <taxon>Magnaporthales</taxon>
        <taxon>Magnaporthaceae</taxon>
        <taxon>Magnaporthiopsis</taxon>
    </lineage>
</organism>
<feature type="compositionally biased region" description="Low complexity" evidence="1">
    <location>
        <begin position="1072"/>
        <end position="1086"/>
    </location>
</feature>
<dbReference type="InterPro" id="IPR055781">
    <property type="entry name" value="DUF7357"/>
</dbReference>
<feature type="compositionally biased region" description="Acidic residues" evidence="1">
    <location>
        <begin position="1236"/>
        <end position="1246"/>
    </location>
</feature>
<feature type="region of interest" description="Disordered" evidence="1">
    <location>
        <begin position="842"/>
        <end position="865"/>
    </location>
</feature>
<feature type="compositionally biased region" description="Acidic residues" evidence="1">
    <location>
        <begin position="182"/>
        <end position="208"/>
    </location>
</feature>
<feature type="compositionally biased region" description="Basic residues" evidence="1">
    <location>
        <begin position="587"/>
        <end position="597"/>
    </location>
</feature>
<feature type="compositionally biased region" description="Basic and acidic residues" evidence="1">
    <location>
        <begin position="343"/>
        <end position="352"/>
    </location>
</feature>
<protein>
    <recommendedName>
        <fullName evidence="2">DUF7357 domain-containing protein</fullName>
    </recommendedName>
</protein>
<dbReference type="OrthoDB" id="5368821at2759"/>
<keyword evidence="5" id="KW-1185">Reference proteome</keyword>
<dbReference type="eggNOG" id="ENOG502SF1H">
    <property type="taxonomic scope" value="Eukaryota"/>
</dbReference>
<name>A0A0C4E8G3_MAGP6</name>
<feature type="region of interest" description="Disordered" evidence="1">
    <location>
        <begin position="233"/>
        <end position="269"/>
    </location>
</feature>
<feature type="compositionally biased region" description="Low complexity" evidence="1">
    <location>
        <begin position="1179"/>
        <end position="1192"/>
    </location>
</feature>
<dbReference type="EMBL" id="GL876973">
    <property type="protein sequence ID" value="KLU89895.1"/>
    <property type="molecule type" value="Genomic_DNA"/>
</dbReference>
<feature type="region of interest" description="Disordered" evidence="1">
    <location>
        <begin position="673"/>
        <end position="710"/>
    </location>
</feature>
<feature type="compositionally biased region" description="Polar residues" evidence="1">
    <location>
        <begin position="375"/>
        <end position="404"/>
    </location>
</feature>
<dbReference type="VEuPathDB" id="FungiDB:MAPG_08864"/>
<accession>A0A0C4E8G3</accession>
<feature type="compositionally biased region" description="Polar residues" evidence="1">
    <location>
        <begin position="1203"/>
        <end position="1215"/>
    </location>
</feature>
<feature type="region of interest" description="Disordered" evidence="1">
    <location>
        <begin position="111"/>
        <end position="208"/>
    </location>
</feature>
<feature type="region of interest" description="Disordered" evidence="1">
    <location>
        <begin position="333"/>
        <end position="652"/>
    </location>
</feature>
<feature type="compositionally biased region" description="Low complexity" evidence="1">
    <location>
        <begin position="631"/>
        <end position="645"/>
    </location>
</feature>
<feature type="compositionally biased region" description="Low complexity" evidence="1">
    <location>
        <begin position="917"/>
        <end position="928"/>
    </location>
</feature>
<proteinExistence type="predicted"/>
<feature type="compositionally biased region" description="Acidic residues" evidence="1">
    <location>
        <begin position="154"/>
        <end position="170"/>
    </location>
</feature>
<feature type="compositionally biased region" description="Low complexity" evidence="1">
    <location>
        <begin position="1312"/>
        <end position="1322"/>
    </location>
</feature>
<feature type="compositionally biased region" description="Acidic residues" evidence="1">
    <location>
        <begin position="455"/>
        <end position="472"/>
    </location>
</feature>
<evidence type="ECO:0000313" key="3">
    <source>
        <dbReference type="EMBL" id="KLU89895.1"/>
    </source>
</evidence>
<dbReference type="EnsemblFungi" id="MAPG_08864T0">
    <property type="protein sequence ID" value="MAPG_08864T0"/>
    <property type="gene ID" value="MAPG_08864"/>
</dbReference>
<feature type="compositionally biased region" description="Acidic residues" evidence="1">
    <location>
        <begin position="411"/>
        <end position="429"/>
    </location>
</feature>
<dbReference type="Pfam" id="PF24054">
    <property type="entry name" value="DUF7357"/>
    <property type="match status" value="1"/>
</dbReference>
<feature type="compositionally biased region" description="Acidic residues" evidence="1">
    <location>
        <begin position="853"/>
        <end position="862"/>
    </location>
</feature>
<feature type="compositionally biased region" description="Polar residues" evidence="1">
    <location>
        <begin position="1060"/>
        <end position="1070"/>
    </location>
</feature>
<reference evidence="4" key="5">
    <citation type="submission" date="2015-06" db="UniProtKB">
        <authorList>
            <consortium name="EnsemblFungi"/>
        </authorList>
    </citation>
    <scope>IDENTIFICATION</scope>
    <source>
        <strain evidence="4">ATCC 64411</strain>
    </source>
</reference>
<feature type="compositionally biased region" description="Low complexity" evidence="1">
    <location>
        <begin position="1247"/>
        <end position="1273"/>
    </location>
</feature>
<dbReference type="EMBL" id="ADBL01002159">
    <property type="status" value="NOT_ANNOTATED_CDS"/>
    <property type="molecule type" value="Genomic_DNA"/>
</dbReference>
<evidence type="ECO:0000256" key="1">
    <source>
        <dbReference type="SAM" id="MobiDB-lite"/>
    </source>
</evidence>
<feature type="domain" description="DUF7357" evidence="2">
    <location>
        <begin position="5"/>
        <end position="139"/>
    </location>
</feature>
<feature type="region of interest" description="Disordered" evidence="1">
    <location>
        <begin position="917"/>
        <end position="998"/>
    </location>
</feature>
<evidence type="ECO:0000313" key="5">
    <source>
        <dbReference type="Proteomes" id="UP000011715"/>
    </source>
</evidence>
<evidence type="ECO:0000259" key="2">
    <source>
        <dbReference type="Pfam" id="PF24054"/>
    </source>
</evidence>
<feature type="compositionally biased region" description="Low complexity" evidence="1">
    <location>
        <begin position="496"/>
        <end position="505"/>
    </location>
</feature>
<dbReference type="OMA" id="HLIIQRH"/>
<feature type="compositionally biased region" description="Low complexity" evidence="1">
    <location>
        <begin position="936"/>
        <end position="950"/>
    </location>
</feature>
<reference evidence="4" key="4">
    <citation type="journal article" date="2015" name="G3 (Bethesda)">
        <title>Genome sequences of three phytopathogenic species of the Magnaporthaceae family of fungi.</title>
        <authorList>
            <person name="Okagaki L.H."/>
            <person name="Nunes C.C."/>
            <person name="Sailsbery J."/>
            <person name="Clay B."/>
            <person name="Brown D."/>
            <person name="John T."/>
            <person name="Oh Y."/>
            <person name="Young N."/>
            <person name="Fitzgerald M."/>
            <person name="Haas B.J."/>
            <person name="Zeng Q."/>
            <person name="Young S."/>
            <person name="Adiconis X."/>
            <person name="Fan L."/>
            <person name="Levin J.Z."/>
            <person name="Mitchell T.K."/>
            <person name="Okubara P.A."/>
            <person name="Farman M.L."/>
            <person name="Kohn L.M."/>
            <person name="Birren B."/>
            <person name="Ma L.-J."/>
            <person name="Dean R.A."/>
        </authorList>
    </citation>
    <scope>NUCLEOTIDE SEQUENCE</scope>
    <source>
        <strain evidence="4">ATCC 64411 / 73-15</strain>
    </source>
</reference>
<feature type="region of interest" description="Disordered" evidence="1">
    <location>
        <begin position="1034"/>
        <end position="1322"/>
    </location>
</feature>
<reference evidence="5" key="1">
    <citation type="submission" date="2010-05" db="EMBL/GenBank/DDBJ databases">
        <title>The genome sequence of Magnaporthe poae strain ATCC 64411.</title>
        <authorList>
            <person name="Ma L.-J."/>
            <person name="Dead R."/>
            <person name="Young S."/>
            <person name="Zeng Q."/>
            <person name="Koehrsen M."/>
            <person name="Alvarado L."/>
            <person name="Berlin A."/>
            <person name="Chapman S.B."/>
            <person name="Chen Z."/>
            <person name="Freedman E."/>
            <person name="Gellesch M."/>
            <person name="Goldberg J."/>
            <person name="Griggs A."/>
            <person name="Gujja S."/>
            <person name="Heilman E.R."/>
            <person name="Heiman D."/>
            <person name="Hepburn T."/>
            <person name="Howarth C."/>
            <person name="Jen D."/>
            <person name="Larson L."/>
            <person name="Mehta T."/>
            <person name="Neiman D."/>
            <person name="Pearson M."/>
            <person name="Roberts A."/>
            <person name="Saif S."/>
            <person name="Shea T."/>
            <person name="Shenoy N."/>
            <person name="Sisk P."/>
            <person name="Stolte C."/>
            <person name="Sykes S."/>
            <person name="Walk T."/>
            <person name="White J."/>
            <person name="Yandava C."/>
            <person name="Haas B."/>
            <person name="Nusbaum C."/>
            <person name="Birren B."/>
        </authorList>
    </citation>
    <scope>NUCLEOTIDE SEQUENCE [LARGE SCALE GENOMIC DNA]</scope>
    <source>
        <strain evidence="5">ATCC 64411 / 73-15</strain>
    </source>
</reference>
<feature type="compositionally biased region" description="Polar residues" evidence="1">
    <location>
        <begin position="1150"/>
        <end position="1159"/>
    </location>
</feature>